<dbReference type="EC" id="1.5.8.4" evidence="6"/>
<dbReference type="SUPFAM" id="SSF51905">
    <property type="entry name" value="FAD/NAD(P)-binding domain"/>
    <property type="match status" value="1"/>
</dbReference>
<dbReference type="STRING" id="1123501.Wenmar_02453"/>
<evidence type="ECO:0000259" key="4">
    <source>
        <dbReference type="Pfam" id="PF01571"/>
    </source>
</evidence>
<dbReference type="InterPro" id="IPR032503">
    <property type="entry name" value="FAO_M"/>
</dbReference>
<keyword evidence="7" id="KW-1185">Reference proteome</keyword>
<protein>
    <submittedName>
        <fullName evidence="6">Dimethylglycine dehydrogenase</fullName>
        <ecNumber evidence="6">1.5.8.4</ecNumber>
    </submittedName>
</protein>
<dbReference type="Gene3D" id="3.30.9.10">
    <property type="entry name" value="D-Amino Acid Oxidase, subunit A, domain 2"/>
    <property type="match status" value="1"/>
</dbReference>
<dbReference type="PROSITE" id="PS51257">
    <property type="entry name" value="PROKAR_LIPOPROTEIN"/>
    <property type="match status" value="1"/>
</dbReference>
<dbReference type="SUPFAM" id="SSF54373">
    <property type="entry name" value="FAD-linked reductases, C-terminal domain"/>
    <property type="match status" value="1"/>
</dbReference>
<dbReference type="PANTHER" id="PTHR13847:SF187">
    <property type="entry name" value="DIMETHYLGLYCINE DEHYDROGENASE, MITOCHONDRIAL"/>
    <property type="match status" value="1"/>
</dbReference>
<evidence type="ECO:0000256" key="2">
    <source>
        <dbReference type="SAM" id="MobiDB-lite"/>
    </source>
</evidence>
<dbReference type="Pfam" id="PF16350">
    <property type="entry name" value="FAO_M"/>
    <property type="match status" value="1"/>
</dbReference>
<dbReference type="Proteomes" id="UP000035100">
    <property type="component" value="Unassembled WGS sequence"/>
</dbReference>
<dbReference type="SUPFAM" id="SSF103025">
    <property type="entry name" value="Folate-binding domain"/>
    <property type="match status" value="1"/>
</dbReference>
<dbReference type="EMBL" id="AONG01000012">
    <property type="protein sequence ID" value="KIQ68728.1"/>
    <property type="molecule type" value="Genomic_DNA"/>
</dbReference>
<dbReference type="InterPro" id="IPR036188">
    <property type="entry name" value="FAD/NAD-bd_sf"/>
</dbReference>
<evidence type="ECO:0000256" key="1">
    <source>
        <dbReference type="ARBA" id="ARBA00023002"/>
    </source>
</evidence>
<dbReference type="PATRIC" id="fig|1123501.6.peg.2566"/>
<proteinExistence type="predicted"/>
<sequence>MRTTTRVAVIGGGVVGCSVLYHLTKLGWSDVMLIERSELTSGSTWHAAGGFHTLNGDTNMAALQGYTIRLYRELEELTGLSCGLHHVGGITLADSPQRMDQLKAERAKHRYMGLDTAILSPAEVAEMTDGQVNTDGLLGALYDPLDGHLDPSGTTHAYARAARMGGAEIVLHNRVLETNPRPDGTWDVVTEQGTIHAEHVVNAAGLWAREVGAMAGVYLPLLPMAHQYLVTDEIPEIVAFLDRGKEFPHVMDPGGESYLRQEGRGLCIGFYEKAPEPWGLAGTPWEFGHELLPDNLDKVEDSIAFAYRRFPVLERAGVKRVIHGPFTFAPDGNPLIGPVPGLRNYWSACAVMAGFSQGGGMGLALAQWMIEGEVERDPRGFDVARFGTWTTPGYTVPKVVENYRMRFSVSYPNEERPAARPFRMTAMYDTFDRMGAVWGQQYGLEVANWFARGGEPRVETPSFRRSDAWEATAREVRAVRERVGINELQNFGKYRVTGAGAEAWLSRVMAGRLPAEGRISLSPMLADSGRLIGDFTIARLGPQAFQLTASYGAQGWHMRWFERHAGEGAVVENISDRWTGFQIAGPRAAELLGRVTNADAGALPFLGAARMTVGMADCLVLRVSYTGDLGYEIYADATSQRHLWDVLWGAGADLGLAPFGMRAMMSLRLDRGFGSWGREYTPDYTPAETGLGRFLDWSREGWIGREAALAAREPSRRLCTMVVEAADADVSGVGADLAGRRRAGLLHLGRILALDRPVGSDGVPAAGGDRGRARGGGGDPGRAAGSDGADRAPLGRSADEGVSGVASRERVPKGRPAPALSRGPAGPGAASR</sequence>
<evidence type="ECO:0000313" key="6">
    <source>
        <dbReference type="EMBL" id="KIQ68728.1"/>
    </source>
</evidence>
<dbReference type="InterPro" id="IPR006222">
    <property type="entry name" value="GCVT_N"/>
</dbReference>
<dbReference type="GO" id="GO:0005737">
    <property type="term" value="C:cytoplasm"/>
    <property type="evidence" value="ECO:0007669"/>
    <property type="project" value="TreeGrafter"/>
</dbReference>
<dbReference type="Pfam" id="PF01571">
    <property type="entry name" value="GCV_T"/>
    <property type="match status" value="1"/>
</dbReference>
<comment type="caution">
    <text evidence="6">The sequence shown here is derived from an EMBL/GenBank/DDBJ whole genome shotgun (WGS) entry which is preliminary data.</text>
</comment>
<feature type="region of interest" description="Disordered" evidence="2">
    <location>
        <begin position="759"/>
        <end position="832"/>
    </location>
</feature>
<organism evidence="6 7">
    <name type="scientific">Wenxinia marina DSM 24838</name>
    <dbReference type="NCBI Taxonomy" id="1123501"/>
    <lineage>
        <taxon>Bacteria</taxon>
        <taxon>Pseudomonadati</taxon>
        <taxon>Pseudomonadota</taxon>
        <taxon>Alphaproteobacteria</taxon>
        <taxon>Rhodobacterales</taxon>
        <taxon>Roseobacteraceae</taxon>
        <taxon>Wenxinia</taxon>
    </lineage>
</organism>
<dbReference type="eggNOG" id="COG0665">
    <property type="taxonomic scope" value="Bacteria"/>
</dbReference>
<reference evidence="6 7" key="1">
    <citation type="submission" date="2013-01" db="EMBL/GenBank/DDBJ databases">
        <authorList>
            <person name="Fiebig A."/>
            <person name="Goeker M."/>
            <person name="Klenk H.-P.P."/>
        </authorList>
    </citation>
    <scope>NUCLEOTIDE SEQUENCE [LARGE SCALE GENOMIC DNA]</scope>
    <source>
        <strain evidence="6 7">DSM 24838</strain>
    </source>
</reference>
<dbReference type="PANTHER" id="PTHR13847">
    <property type="entry name" value="SARCOSINE DEHYDROGENASE-RELATED"/>
    <property type="match status" value="1"/>
</dbReference>
<feature type="domain" description="FAD dependent oxidoreductase" evidence="3">
    <location>
        <begin position="6"/>
        <end position="368"/>
    </location>
</feature>
<dbReference type="GO" id="GO:0047865">
    <property type="term" value="F:dimethylglycine dehydrogenase activity"/>
    <property type="evidence" value="ECO:0007669"/>
    <property type="project" value="UniProtKB-EC"/>
</dbReference>
<feature type="domain" description="GCVT N-terminal" evidence="4">
    <location>
        <begin position="427"/>
        <end position="698"/>
    </location>
</feature>
<feature type="domain" description="FAD dependent oxidoreductase central" evidence="5">
    <location>
        <begin position="371"/>
        <end position="424"/>
    </location>
</feature>
<dbReference type="AlphaFoldDB" id="A0A0D0QCR3"/>
<name>A0A0D0QCR3_9RHOB</name>
<evidence type="ECO:0000259" key="3">
    <source>
        <dbReference type="Pfam" id="PF01266"/>
    </source>
</evidence>
<dbReference type="Gene3D" id="3.30.70.1400">
    <property type="entry name" value="Aminomethyltransferase beta-barrel domains"/>
    <property type="match status" value="1"/>
</dbReference>
<dbReference type="InterPro" id="IPR027266">
    <property type="entry name" value="TrmE/GcvT-like"/>
</dbReference>
<dbReference type="Gene3D" id="3.50.50.60">
    <property type="entry name" value="FAD/NAD(P)-binding domain"/>
    <property type="match status" value="1"/>
</dbReference>
<gene>
    <name evidence="6" type="ORF">Wenmar_02453</name>
</gene>
<keyword evidence="1 6" id="KW-0560">Oxidoreductase</keyword>
<accession>A0A0D0QCR3</accession>
<dbReference type="eggNOG" id="COG0404">
    <property type="taxonomic scope" value="Bacteria"/>
</dbReference>
<evidence type="ECO:0000313" key="7">
    <source>
        <dbReference type="Proteomes" id="UP000035100"/>
    </source>
</evidence>
<dbReference type="InterPro" id="IPR006076">
    <property type="entry name" value="FAD-dep_OxRdtase"/>
</dbReference>
<evidence type="ECO:0000259" key="5">
    <source>
        <dbReference type="Pfam" id="PF16350"/>
    </source>
</evidence>
<dbReference type="Gene3D" id="3.30.1360.120">
    <property type="entry name" value="Probable tRNA modification gtpase trme, domain 1"/>
    <property type="match status" value="1"/>
</dbReference>
<dbReference type="Pfam" id="PF01266">
    <property type="entry name" value="DAO"/>
    <property type="match status" value="1"/>
</dbReference>